<feature type="region of interest" description="Disordered" evidence="1">
    <location>
        <begin position="141"/>
        <end position="192"/>
    </location>
</feature>
<sequence>MVALNDLIKEHLSRLRAKQIAQISNSSALNTTLSTQEQLHEIFLTKLLTSNQSTLDNFVLRLNQEASASTSFMSITCHFIDKSTWEPAQVTLALRNVDHIDHTGDNMANIIFVQVLDEYGCTHLINCITADNASKELNVDNSVTESDIIEEETETSDNENENEPELDSSDEDENNDKLDADTPIQKSRLVAN</sequence>
<evidence type="ECO:0000256" key="1">
    <source>
        <dbReference type="SAM" id="MobiDB-lite"/>
    </source>
</evidence>
<feature type="compositionally biased region" description="Acidic residues" evidence="1">
    <location>
        <begin position="147"/>
        <end position="174"/>
    </location>
</feature>
<proteinExistence type="predicted"/>
<name>A0A8H7QEE9_9FUNG</name>
<comment type="caution">
    <text evidence="2">The sequence shown here is derived from an EMBL/GenBank/DDBJ whole genome shotgun (WGS) entry which is preliminary data.</text>
</comment>
<evidence type="ECO:0000313" key="3">
    <source>
        <dbReference type="Proteomes" id="UP000650833"/>
    </source>
</evidence>
<dbReference type="Proteomes" id="UP000650833">
    <property type="component" value="Unassembled WGS sequence"/>
</dbReference>
<gene>
    <name evidence="2" type="ORF">INT46_008221</name>
</gene>
<keyword evidence="3" id="KW-1185">Reference proteome</keyword>
<dbReference type="AlphaFoldDB" id="A0A8H7QEE9"/>
<reference evidence="2" key="1">
    <citation type="submission" date="2020-12" db="EMBL/GenBank/DDBJ databases">
        <title>Metabolic potential, ecology and presence of endohyphal bacteria is reflected in genomic diversity of Mucoromycotina.</title>
        <authorList>
            <person name="Muszewska A."/>
            <person name="Okrasinska A."/>
            <person name="Steczkiewicz K."/>
            <person name="Drgas O."/>
            <person name="Orlowska M."/>
            <person name="Perlinska-Lenart U."/>
            <person name="Aleksandrzak-Piekarczyk T."/>
            <person name="Szatraj K."/>
            <person name="Zielenkiewicz U."/>
            <person name="Pilsyk S."/>
            <person name="Malc E."/>
            <person name="Mieczkowski P."/>
            <person name="Kruszewska J.S."/>
            <person name="Biernat P."/>
            <person name="Pawlowska J."/>
        </authorList>
    </citation>
    <scope>NUCLEOTIDE SEQUENCE</scope>
    <source>
        <strain evidence="2">CBS 226.32</strain>
    </source>
</reference>
<dbReference type="EMBL" id="JAEPRC010001131">
    <property type="protein sequence ID" value="KAG2189901.1"/>
    <property type="molecule type" value="Genomic_DNA"/>
</dbReference>
<organism evidence="2 3">
    <name type="scientific">Mucor plumbeus</name>
    <dbReference type="NCBI Taxonomy" id="97098"/>
    <lineage>
        <taxon>Eukaryota</taxon>
        <taxon>Fungi</taxon>
        <taxon>Fungi incertae sedis</taxon>
        <taxon>Mucoromycota</taxon>
        <taxon>Mucoromycotina</taxon>
        <taxon>Mucoromycetes</taxon>
        <taxon>Mucorales</taxon>
        <taxon>Mucorineae</taxon>
        <taxon>Mucoraceae</taxon>
        <taxon>Mucor</taxon>
    </lineage>
</organism>
<evidence type="ECO:0000313" key="2">
    <source>
        <dbReference type="EMBL" id="KAG2189901.1"/>
    </source>
</evidence>
<accession>A0A8H7QEE9</accession>
<protein>
    <submittedName>
        <fullName evidence="2">Uncharacterized protein</fullName>
    </submittedName>
</protein>